<keyword evidence="2" id="KW-1185">Reference proteome</keyword>
<dbReference type="EMBL" id="JAGFNK010000027">
    <property type="protein sequence ID" value="KAI9511086.1"/>
    <property type="molecule type" value="Genomic_DNA"/>
</dbReference>
<proteinExistence type="predicted"/>
<reference evidence="1" key="1">
    <citation type="submission" date="2021-03" db="EMBL/GenBank/DDBJ databases">
        <title>Evolutionary priming and transition to the ectomycorrhizal habit in an iconic lineage of mushroom-forming fungi: is preadaptation a requirement?</title>
        <authorList>
            <consortium name="DOE Joint Genome Institute"/>
            <person name="Looney B.P."/>
            <person name="Miyauchi S."/>
            <person name="Morin E."/>
            <person name="Drula E."/>
            <person name="Courty P.E."/>
            <person name="Chicoki N."/>
            <person name="Fauchery L."/>
            <person name="Kohler A."/>
            <person name="Kuo A."/>
            <person name="LaButti K."/>
            <person name="Pangilinan J."/>
            <person name="Lipzen A."/>
            <person name="Riley R."/>
            <person name="Andreopoulos W."/>
            <person name="He G."/>
            <person name="Johnson J."/>
            <person name="Barry K.W."/>
            <person name="Grigoriev I.V."/>
            <person name="Nagy L."/>
            <person name="Hibbett D."/>
            <person name="Henrissat B."/>
            <person name="Matheny P.B."/>
            <person name="Labbe J."/>
            <person name="Martin A.F."/>
        </authorList>
    </citation>
    <scope>NUCLEOTIDE SEQUENCE</scope>
    <source>
        <strain evidence="1">BPL698</strain>
    </source>
</reference>
<evidence type="ECO:0000313" key="1">
    <source>
        <dbReference type="EMBL" id="KAI9511086.1"/>
    </source>
</evidence>
<comment type="caution">
    <text evidence="1">The sequence shown here is derived from an EMBL/GenBank/DDBJ whole genome shotgun (WGS) entry which is preliminary data.</text>
</comment>
<dbReference type="Proteomes" id="UP001207468">
    <property type="component" value="Unassembled WGS sequence"/>
</dbReference>
<sequence length="467" mass="53464">MIGNSWPEYLFIRIAIFALRLIAPLSLIHLAASYHAGAFLLSPFLGAYALLEAAFFLFVYLPRSYYLQRHPPRMSRAEREALFHKCAESMTAESISGWFIRSPGGQLWRDNVVDWLLWALFSSRTHDTLREWQDELDYYIAVMGEYVGYPLRPGANPEMQCLRLTMDPVPMVHRPFIWYMLVCVVDTLASVALYFQGFTHYNTRKWFNAFPPRPLLALFSNPSRDAETNIPYWYRSHRSPTKLPILFIHGIGIGLLPYIPFLHDLVAQDPDVGILAIEILPVSMHITSSPARTRIAAALLIDPIPFLLHHPSIAYNFVYRRPRRANEWQLWYFASREPDTARALSRHFFWFESILFREDRGRLPIAVSLAGRDQIVDAPAVHAYLTDGEEQGSTAEEGAAGAPSRWAQHGLEVLYFPELDHATVFDTPKDRAVLLEVLRRFVRQEGGETETEVDTAVASVDDLIDVE</sequence>
<organism evidence="1 2">
    <name type="scientific">Russula earlei</name>
    <dbReference type="NCBI Taxonomy" id="71964"/>
    <lineage>
        <taxon>Eukaryota</taxon>
        <taxon>Fungi</taxon>
        <taxon>Dikarya</taxon>
        <taxon>Basidiomycota</taxon>
        <taxon>Agaricomycotina</taxon>
        <taxon>Agaricomycetes</taxon>
        <taxon>Russulales</taxon>
        <taxon>Russulaceae</taxon>
        <taxon>Russula</taxon>
    </lineage>
</organism>
<name>A0ACC0UHQ9_9AGAM</name>
<protein>
    <submittedName>
        <fullName evidence="1">Uncharacterized protein</fullName>
    </submittedName>
</protein>
<accession>A0ACC0UHQ9</accession>
<evidence type="ECO:0000313" key="2">
    <source>
        <dbReference type="Proteomes" id="UP001207468"/>
    </source>
</evidence>
<gene>
    <name evidence="1" type="ORF">F5148DRAFT_1274424</name>
</gene>